<keyword evidence="5 7" id="KW-0472">Membrane</keyword>
<feature type="transmembrane region" description="Helical" evidence="7">
    <location>
        <begin position="275"/>
        <end position="292"/>
    </location>
</feature>
<organism evidence="8 9">
    <name type="scientific">Chitinophaga eiseniae</name>
    <dbReference type="NCBI Taxonomy" id="634771"/>
    <lineage>
        <taxon>Bacteria</taxon>
        <taxon>Pseudomonadati</taxon>
        <taxon>Bacteroidota</taxon>
        <taxon>Chitinophagia</taxon>
        <taxon>Chitinophagales</taxon>
        <taxon>Chitinophagaceae</taxon>
        <taxon>Chitinophaga</taxon>
    </lineage>
</organism>
<dbReference type="PANTHER" id="PTHR11819:SF195">
    <property type="entry name" value="SODIUM_GLUCOSE COTRANSPORTER 4"/>
    <property type="match status" value="1"/>
</dbReference>
<name>A0A1T4SST8_9BACT</name>
<evidence type="ECO:0000256" key="7">
    <source>
        <dbReference type="SAM" id="Phobius"/>
    </source>
</evidence>
<dbReference type="InterPro" id="IPR038377">
    <property type="entry name" value="Na/Glc_symporter_sf"/>
</dbReference>
<keyword evidence="4 7" id="KW-1133">Transmembrane helix</keyword>
<feature type="transmembrane region" description="Helical" evidence="7">
    <location>
        <begin position="505"/>
        <end position="522"/>
    </location>
</feature>
<feature type="transmembrane region" description="Helical" evidence="7">
    <location>
        <begin position="312"/>
        <end position="329"/>
    </location>
</feature>
<reference evidence="9" key="1">
    <citation type="submission" date="2017-02" db="EMBL/GenBank/DDBJ databases">
        <authorList>
            <person name="Varghese N."/>
            <person name="Submissions S."/>
        </authorList>
    </citation>
    <scope>NUCLEOTIDE SEQUENCE [LARGE SCALE GENOMIC DNA]</scope>
    <source>
        <strain evidence="9">DSM 22224</strain>
    </source>
</reference>
<evidence type="ECO:0000256" key="5">
    <source>
        <dbReference type="ARBA" id="ARBA00023136"/>
    </source>
</evidence>
<feature type="transmembrane region" description="Helical" evidence="7">
    <location>
        <begin position="232"/>
        <end position="254"/>
    </location>
</feature>
<feature type="transmembrane region" description="Helical" evidence="7">
    <location>
        <begin position="6"/>
        <end position="26"/>
    </location>
</feature>
<evidence type="ECO:0000256" key="3">
    <source>
        <dbReference type="ARBA" id="ARBA00022692"/>
    </source>
</evidence>
<dbReference type="PANTHER" id="PTHR11819">
    <property type="entry name" value="SOLUTE CARRIER FAMILY 5"/>
    <property type="match status" value="1"/>
</dbReference>
<keyword evidence="3 7" id="KW-0812">Transmembrane</keyword>
<feature type="transmembrane region" description="Helical" evidence="7">
    <location>
        <begin position="186"/>
        <end position="212"/>
    </location>
</feature>
<dbReference type="Gene3D" id="1.20.1730.10">
    <property type="entry name" value="Sodium/glucose cotransporter"/>
    <property type="match status" value="1"/>
</dbReference>
<dbReference type="InterPro" id="IPR001734">
    <property type="entry name" value="Na/solute_symporter"/>
</dbReference>
<feature type="transmembrane region" description="Helical" evidence="7">
    <location>
        <begin position="454"/>
        <end position="473"/>
    </location>
</feature>
<feature type="transmembrane region" description="Helical" evidence="7">
    <location>
        <begin position="47"/>
        <end position="71"/>
    </location>
</feature>
<evidence type="ECO:0000256" key="2">
    <source>
        <dbReference type="ARBA" id="ARBA00006434"/>
    </source>
</evidence>
<dbReference type="Pfam" id="PF00474">
    <property type="entry name" value="SSF"/>
    <property type="match status" value="1"/>
</dbReference>
<keyword evidence="9" id="KW-1185">Reference proteome</keyword>
<feature type="transmembrane region" description="Helical" evidence="7">
    <location>
        <begin position="423"/>
        <end position="442"/>
    </location>
</feature>
<feature type="transmembrane region" description="Helical" evidence="7">
    <location>
        <begin position="123"/>
        <end position="146"/>
    </location>
</feature>
<feature type="transmembrane region" description="Helical" evidence="7">
    <location>
        <begin position="365"/>
        <end position="385"/>
    </location>
</feature>
<dbReference type="Proteomes" id="UP000190367">
    <property type="component" value="Unassembled WGS sequence"/>
</dbReference>
<dbReference type="NCBIfam" id="TIGR00813">
    <property type="entry name" value="sss"/>
    <property type="match status" value="1"/>
</dbReference>
<evidence type="ECO:0000313" key="9">
    <source>
        <dbReference type="Proteomes" id="UP000190367"/>
    </source>
</evidence>
<gene>
    <name evidence="8" type="ORF">SAMN04488128_103454</name>
</gene>
<proteinExistence type="inferred from homology"/>
<dbReference type="RefSeq" id="WP_235021602.1">
    <property type="nucleotide sequence ID" value="NZ_FUWZ01000003.1"/>
</dbReference>
<evidence type="ECO:0000313" key="8">
    <source>
        <dbReference type="EMBL" id="SKA31324.1"/>
    </source>
</evidence>
<dbReference type="GO" id="GO:0005886">
    <property type="term" value="C:plasma membrane"/>
    <property type="evidence" value="ECO:0007669"/>
    <property type="project" value="TreeGrafter"/>
</dbReference>
<evidence type="ECO:0000256" key="1">
    <source>
        <dbReference type="ARBA" id="ARBA00004141"/>
    </source>
</evidence>
<evidence type="ECO:0000256" key="6">
    <source>
        <dbReference type="RuleBase" id="RU362091"/>
    </source>
</evidence>
<dbReference type="AlphaFoldDB" id="A0A1T4SST8"/>
<feature type="transmembrane region" description="Helical" evidence="7">
    <location>
        <begin position="392"/>
        <end position="417"/>
    </location>
</feature>
<dbReference type="PROSITE" id="PS50283">
    <property type="entry name" value="NA_SOLUT_SYMP_3"/>
    <property type="match status" value="1"/>
</dbReference>
<feature type="transmembrane region" description="Helical" evidence="7">
    <location>
        <begin position="152"/>
        <end position="174"/>
    </location>
</feature>
<dbReference type="GO" id="GO:0005412">
    <property type="term" value="F:D-glucose:sodium symporter activity"/>
    <property type="evidence" value="ECO:0007669"/>
    <property type="project" value="TreeGrafter"/>
</dbReference>
<dbReference type="EMBL" id="FUWZ01000003">
    <property type="protein sequence ID" value="SKA31324.1"/>
    <property type="molecule type" value="Genomic_DNA"/>
</dbReference>
<evidence type="ECO:0000256" key="4">
    <source>
        <dbReference type="ARBA" id="ARBA00022989"/>
    </source>
</evidence>
<comment type="similarity">
    <text evidence="2 6">Belongs to the sodium:solute symporter (SSF) (TC 2.A.21) family.</text>
</comment>
<sequence length="523" mass="57057">MNLNLTLLDAIIFGAYILGVIGLGIYASRKAQQTKRDYFLAGDKLPWWMIGGSIIAANISSHHLVGAMGVAYSRGFVAIAMEWGAILMGFNALLWIFLPFYIRNGFYTVPEFLEKRFGTAARTTYAGLILLTYVLVEISAVLYLGALSLHSLLGISVMTSVVILAAVTGIYTIAGGLRAVIYTEMLQLIVLVMGGIALTIATVNAAGGVSAITDTVKDWDLILPADDADFPWTMYLGGVLCISVFYCATNQFIVQRVLAAKNEWHARMGVVFGDYLKFLVPVIITVPALVAPKLFPNLEKPDLLFPTLVEKLLPTGLVGLVMAGLIAAVMSHLSGAINSCTTILTVDIYLPYFRKKATEAEAVRFGRIAGAVIIVIGILCTGLFLTHSKKPIFLYLMNAYGLFTPGIATMFLLGILWKRTTHAGALAAGMLTIPMSVAMEIIFPAMPFFNRTGIVFWSCMLLCIVVSLLTKPVPEAELKGLIWNRESLKLPADLLQQSRGLRNPTLWWALITAVVLYFYIVYA</sequence>
<dbReference type="STRING" id="634771.SAMN04488128_103454"/>
<comment type="subcellular location">
    <subcellularLocation>
        <location evidence="1">Membrane</location>
        <topology evidence="1">Multi-pass membrane protein</topology>
    </subcellularLocation>
</comment>
<feature type="transmembrane region" description="Helical" evidence="7">
    <location>
        <begin position="83"/>
        <end position="102"/>
    </location>
</feature>
<protein>
    <submittedName>
        <fullName evidence="8">Solute:Na+ symporter, SSS family</fullName>
    </submittedName>
</protein>
<accession>A0A1T4SST8</accession>